<proteinExistence type="predicted"/>
<dbReference type="Proteomes" id="UP000289260">
    <property type="component" value="Chromosome"/>
</dbReference>
<feature type="transmembrane region" description="Helical" evidence="1">
    <location>
        <begin position="139"/>
        <end position="161"/>
    </location>
</feature>
<sequence>MTQRSTRARSRVLLGSAGRALRMWTARQWQVALVASAGFAVIVGTVTVLIPNPVFTREIDTVWWNYPVWLLTSLGAGMLTATYLRPQGVDPSDIENSPGERRTTRMGIAGGLLAWFAVGCPVCNKIAVLALGYSGAITWFAPLQPVLAITSMLLTGIALLWRLRGQVSCPVLPAAGPHPAPRQTEALR</sequence>
<evidence type="ECO:0000313" key="2">
    <source>
        <dbReference type="EMBL" id="QBE49276.1"/>
    </source>
</evidence>
<keyword evidence="1" id="KW-0472">Membrane</keyword>
<keyword evidence="1" id="KW-1133">Transmembrane helix</keyword>
<evidence type="ECO:0000313" key="3">
    <source>
        <dbReference type="Proteomes" id="UP000289260"/>
    </source>
</evidence>
<evidence type="ECO:0000256" key="1">
    <source>
        <dbReference type="SAM" id="Phobius"/>
    </source>
</evidence>
<dbReference type="KEGG" id="ltr:EVS81_10880"/>
<protein>
    <submittedName>
        <fullName evidence="2">Uncharacterized protein</fullName>
    </submittedName>
</protein>
<feature type="transmembrane region" description="Helical" evidence="1">
    <location>
        <begin position="31"/>
        <end position="51"/>
    </location>
</feature>
<dbReference type="EMBL" id="CP035806">
    <property type="protein sequence ID" value="QBE49276.1"/>
    <property type="molecule type" value="Genomic_DNA"/>
</dbReference>
<accession>A0A4P6KFR6</accession>
<keyword evidence="1" id="KW-0812">Transmembrane</keyword>
<dbReference type="OrthoDB" id="166777at2"/>
<feature type="transmembrane region" description="Helical" evidence="1">
    <location>
        <begin position="106"/>
        <end position="133"/>
    </location>
</feature>
<dbReference type="AlphaFoldDB" id="A0A4P6KFR6"/>
<feature type="transmembrane region" description="Helical" evidence="1">
    <location>
        <begin position="63"/>
        <end position="85"/>
    </location>
</feature>
<dbReference type="RefSeq" id="WP_130110405.1">
    <property type="nucleotide sequence ID" value="NZ_CP035806.1"/>
</dbReference>
<gene>
    <name evidence="2" type="ORF">EVS81_10880</name>
</gene>
<name>A0A4P6KFR6_9MICO</name>
<organism evidence="2 3">
    <name type="scientific">Leucobacter triazinivorans</name>
    <dbReference type="NCBI Taxonomy" id="1784719"/>
    <lineage>
        <taxon>Bacteria</taxon>
        <taxon>Bacillati</taxon>
        <taxon>Actinomycetota</taxon>
        <taxon>Actinomycetes</taxon>
        <taxon>Micrococcales</taxon>
        <taxon>Microbacteriaceae</taxon>
        <taxon>Leucobacter</taxon>
    </lineage>
</organism>
<reference evidence="2 3" key="1">
    <citation type="submission" date="2019-02" db="EMBL/GenBank/DDBJ databases">
        <authorList>
            <person name="Sun L."/>
            <person name="Pan D."/>
            <person name="Wu X."/>
        </authorList>
    </citation>
    <scope>NUCLEOTIDE SEQUENCE [LARGE SCALE GENOMIC DNA]</scope>
    <source>
        <strain evidence="2 3">JW-1</strain>
    </source>
</reference>
<keyword evidence="3" id="KW-1185">Reference proteome</keyword>